<accession>A0A2M4DNH6</accession>
<name>A0A2M4DNH6_ANODA</name>
<protein>
    <submittedName>
        <fullName evidence="2">Putative secreted protein</fullName>
    </submittedName>
</protein>
<evidence type="ECO:0000256" key="1">
    <source>
        <dbReference type="SAM" id="SignalP"/>
    </source>
</evidence>
<evidence type="ECO:0000313" key="2">
    <source>
        <dbReference type="EMBL" id="MBW79120.1"/>
    </source>
</evidence>
<sequence length="68" mass="7714">MALVLLLLLLLLLTRSTLFVDPTIMQHPVRRQVLRILVMLDAAKHRALHIRILLDAPPFRARAGQGLL</sequence>
<feature type="chain" id="PRO_5014889042" evidence="1">
    <location>
        <begin position="20"/>
        <end position="68"/>
    </location>
</feature>
<keyword evidence="1" id="KW-0732">Signal</keyword>
<dbReference type="AlphaFoldDB" id="A0A2M4DNH6"/>
<feature type="signal peptide" evidence="1">
    <location>
        <begin position="1"/>
        <end position="19"/>
    </location>
</feature>
<dbReference type="EMBL" id="GGFL01014942">
    <property type="protein sequence ID" value="MBW79120.1"/>
    <property type="molecule type" value="Transcribed_RNA"/>
</dbReference>
<organism evidence="2">
    <name type="scientific">Anopheles darlingi</name>
    <name type="common">Mosquito</name>
    <dbReference type="NCBI Taxonomy" id="43151"/>
    <lineage>
        <taxon>Eukaryota</taxon>
        <taxon>Metazoa</taxon>
        <taxon>Ecdysozoa</taxon>
        <taxon>Arthropoda</taxon>
        <taxon>Hexapoda</taxon>
        <taxon>Insecta</taxon>
        <taxon>Pterygota</taxon>
        <taxon>Neoptera</taxon>
        <taxon>Endopterygota</taxon>
        <taxon>Diptera</taxon>
        <taxon>Nematocera</taxon>
        <taxon>Culicoidea</taxon>
        <taxon>Culicidae</taxon>
        <taxon>Anophelinae</taxon>
        <taxon>Anopheles</taxon>
    </lineage>
</organism>
<proteinExistence type="predicted"/>
<reference evidence="2" key="1">
    <citation type="submission" date="2018-01" db="EMBL/GenBank/DDBJ databases">
        <title>An insight into the sialome of Amazonian anophelines.</title>
        <authorList>
            <person name="Ribeiro J.M."/>
            <person name="Scarpassa V."/>
            <person name="Calvo E."/>
        </authorList>
    </citation>
    <scope>NUCLEOTIDE SEQUENCE</scope>
</reference>